<comment type="similarity">
    <text evidence="1">Belongs to the ABC transporter superfamily.</text>
</comment>
<keyword evidence="2" id="KW-0813">Transport</keyword>
<dbReference type="InterPro" id="IPR017871">
    <property type="entry name" value="ABC_transporter-like_CS"/>
</dbReference>
<feature type="region of interest" description="Disordered" evidence="5">
    <location>
        <begin position="1"/>
        <end position="46"/>
    </location>
</feature>
<evidence type="ECO:0000256" key="2">
    <source>
        <dbReference type="ARBA" id="ARBA00022448"/>
    </source>
</evidence>
<evidence type="ECO:0000256" key="5">
    <source>
        <dbReference type="SAM" id="MobiDB-lite"/>
    </source>
</evidence>
<dbReference type="Pfam" id="PF00005">
    <property type="entry name" value="ABC_tran"/>
    <property type="match status" value="1"/>
</dbReference>
<feature type="domain" description="ABC transporter" evidence="6">
    <location>
        <begin position="51"/>
        <end position="284"/>
    </location>
</feature>
<dbReference type="PROSITE" id="PS00211">
    <property type="entry name" value="ABC_TRANSPORTER_1"/>
    <property type="match status" value="1"/>
</dbReference>
<dbReference type="PANTHER" id="PTHR42734:SF17">
    <property type="entry name" value="METAL TRANSPORT SYSTEM ATP-BINDING PROTEIN TM_0124-RELATED"/>
    <property type="match status" value="1"/>
</dbReference>
<dbReference type="PROSITE" id="PS50893">
    <property type="entry name" value="ABC_TRANSPORTER_2"/>
    <property type="match status" value="1"/>
</dbReference>
<reference evidence="7 8" key="1">
    <citation type="submission" date="2018-01" db="EMBL/GenBank/DDBJ databases">
        <title>Lactibacter flavus gen. nov., sp. nov., a novel bacterium of the family Propionibacteriaceae isolated from raw milk and dairy products.</title>
        <authorList>
            <person name="Wenning M."/>
            <person name="Breitenwieser F."/>
            <person name="Huptas C."/>
            <person name="von Neubeck M."/>
            <person name="Busse H.-J."/>
            <person name="Scherer S."/>
        </authorList>
    </citation>
    <scope>NUCLEOTIDE SEQUENCE [LARGE SCALE GENOMIC DNA]</scope>
    <source>
        <strain evidence="7 8">VG341</strain>
    </source>
</reference>
<dbReference type="OrthoDB" id="5296765at2"/>
<dbReference type="GO" id="GO:0016887">
    <property type="term" value="F:ATP hydrolysis activity"/>
    <property type="evidence" value="ECO:0007669"/>
    <property type="project" value="InterPro"/>
</dbReference>
<dbReference type="AlphaFoldDB" id="A0A4Q2EHP6"/>
<comment type="caution">
    <text evidence="7">The sequence shown here is derived from an EMBL/GenBank/DDBJ whole genome shotgun (WGS) entry which is preliminary data.</text>
</comment>
<keyword evidence="3" id="KW-0547">Nucleotide-binding</keyword>
<dbReference type="GO" id="GO:0005524">
    <property type="term" value="F:ATP binding"/>
    <property type="evidence" value="ECO:0007669"/>
    <property type="project" value="UniProtKB-KW"/>
</dbReference>
<accession>A0A4Q2EHP6</accession>
<evidence type="ECO:0000313" key="8">
    <source>
        <dbReference type="Proteomes" id="UP000290624"/>
    </source>
</evidence>
<evidence type="ECO:0000256" key="1">
    <source>
        <dbReference type="ARBA" id="ARBA00005417"/>
    </source>
</evidence>
<dbReference type="InterPro" id="IPR050153">
    <property type="entry name" value="Metal_Ion_Import_ABC"/>
</dbReference>
<keyword evidence="8" id="KW-1185">Reference proteome</keyword>
<name>A0A4Q2EHP6_9ACTN</name>
<dbReference type="InterPro" id="IPR027417">
    <property type="entry name" value="P-loop_NTPase"/>
</dbReference>
<dbReference type="PANTHER" id="PTHR42734">
    <property type="entry name" value="METAL TRANSPORT SYSTEM ATP-BINDING PROTEIN TM_0124-RELATED"/>
    <property type="match status" value="1"/>
</dbReference>
<gene>
    <name evidence="7" type="ORF">C1706_02760</name>
</gene>
<dbReference type="Proteomes" id="UP000290624">
    <property type="component" value="Unassembled WGS sequence"/>
</dbReference>
<dbReference type="SMART" id="SM00382">
    <property type="entry name" value="AAA"/>
    <property type="match status" value="1"/>
</dbReference>
<evidence type="ECO:0000259" key="6">
    <source>
        <dbReference type="PROSITE" id="PS50893"/>
    </source>
</evidence>
<feature type="compositionally biased region" description="Polar residues" evidence="5">
    <location>
        <begin position="14"/>
        <end position="23"/>
    </location>
</feature>
<feature type="compositionally biased region" description="Polar residues" evidence="5">
    <location>
        <begin position="30"/>
        <end position="45"/>
    </location>
</feature>
<dbReference type="InterPro" id="IPR003439">
    <property type="entry name" value="ABC_transporter-like_ATP-bd"/>
</dbReference>
<keyword evidence="4 7" id="KW-0067">ATP-binding</keyword>
<evidence type="ECO:0000256" key="3">
    <source>
        <dbReference type="ARBA" id="ARBA00022741"/>
    </source>
</evidence>
<evidence type="ECO:0000256" key="4">
    <source>
        <dbReference type="ARBA" id="ARBA00022840"/>
    </source>
</evidence>
<dbReference type="SUPFAM" id="SSF52540">
    <property type="entry name" value="P-loop containing nucleoside triphosphate hydrolases"/>
    <property type="match status" value="1"/>
</dbReference>
<sequence length="321" mass="34107">MDDRQPGRPGGGASQVTTTTQDALTVRGEASTQAAPATQADSPSTGGDVVLRLRDAALRFGDRTLWSGLNLDVAAGEFIAILGANGSGKSSLLKAILGQLPLSAGTAEFLGAPIKGGNRRIGYVPQQKLADEGVPLRAEDLIGLGVDGHRWGIPLPSKARRAAIDKLIHDVHAERYRHEPLSDLSGGEQQRLRIGQALAGDPRLLLCDEPLLSLDLAYQTVVSELVDKSRRTRNLGVLFVTHDINPILPMVDRVIYLAGGKIRIGTPDEVLRTEVLSELYGSPVDVVRTRGRIVVVGAVEPCITHTAPPSDGHTHKGDAHA</sequence>
<dbReference type="InterPro" id="IPR003593">
    <property type="entry name" value="AAA+_ATPase"/>
</dbReference>
<dbReference type="EMBL" id="PPCV01000002">
    <property type="protein sequence ID" value="RXW32829.1"/>
    <property type="molecule type" value="Genomic_DNA"/>
</dbReference>
<proteinExistence type="inferred from homology"/>
<dbReference type="Gene3D" id="3.40.50.300">
    <property type="entry name" value="P-loop containing nucleotide triphosphate hydrolases"/>
    <property type="match status" value="1"/>
</dbReference>
<organism evidence="7 8">
    <name type="scientific">Propioniciclava flava</name>
    <dbReference type="NCBI Taxonomy" id="2072026"/>
    <lineage>
        <taxon>Bacteria</taxon>
        <taxon>Bacillati</taxon>
        <taxon>Actinomycetota</taxon>
        <taxon>Actinomycetes</taxon>
        <taxon>Propionibacteriales</taxon>
        <taxon>Propionibacteriaceae</taxon>
        <taxon>Propioniciclava</taxon>
    </lineage>
</organism>
<protein>
    <submittedName>
        <fullName evidence="7">ABC transporter ATP-binding protein</fullName>
    </submittedName>
</protein>
<evidence type="ECO:0000313" key="7">
    <source>
        <dbReference type="EMBL" id="RXW32829.1"/>
    </source>
</evidence>
<dbReference type="RefSeq" id="WP_129457695.1">
    <property type="nucleotide sequence ID" value="NZ_PPCV01000002.1"/>
</dbReference>